<keyword evidence="1" id="KW-0472">Membrane</keyword>
<dbReference type="RefSeq" id="WP_126382650.1">
    <property type="nucleotide sequence ID" value="NZ_LR134350.1"/>
</dbReference>
<dbReference type="AlphaFoldDB" id="A0A3S4UXU5"/>
<evidence type="ECO:0000313" key="3">
    <source>
        <dbReference type="Proteomes" id="UP000266895"/>
    </source>
</evidence>
<keyword evidence="1" id="KW-0812">Transmembrane</keyword>
<proteinExistence type="predicted"/>
<dbReference type="Proteomes" id="UP000266895">
    <property type="component" value="Chromosome"/>
</dbReference>
<dbReference type="EMBL" id="LR134350">
    <property type="protein sequence ID" value="VEG28553.1"/>
    <property type="molecule type" value="Genomic_DNA"/>
</dbReference>
<keyword evidence="1" id="KW-1133">Transmembrane helix</keyword>
<evidence type="ECO:0008006" key="4">
    <source>
        <dbReference type="Google" id="ProtNLM"/>
    </source>
</evidence>
<gene>
    <name evidence="2" type="ORF">NCTC11636_01599</name>
</gene>
<feature type="transmembrane region" description="Helical" evidence="1">
    <location>
        <begin position="20"/>
        <end position="43"/>
    </location>
</feature>
<evidence type="ECO:0000313" key="2">
    <source>
        <dbReference type="EMBL" id="VEG28553.1"/>
    </source>
</evidence>
<name>A0A3S4UXU5_9ACTO</name>
<accession>A0A3S4UXU5</accession>
<reference evidence="2 3" key="1">
    <citation type="submission" date="2018-12" db="EMBL/GenBank/DDBJ databases">
        <authorList>
            <consortium name="Pathogen Informatics"/>
        </authorList>
    </citation>
    <scope>NUCLEOTIDE SEQUENCE [LARGE SCALE GENOMIC DNA]</scope>
    <source>
        <strain evidence="2 3">NCTC11636</strain>
    </source>
</reference>
<dbReference type="KEGG" id="ahw:NCTC11636_01599"/>
<sequence length="392" mass="42335">MNTSGRFRRDRDEEGQIGSLLVAVGITSLILWSTFGEALSAAARGDSFTGALNPGYVGLSAVVILGWALWLRSRMRISQAQIKDLREGGRTSYPGLDSLMADAEEYLRGLPSLGPHGQGVHSTFGYARSVYEEHRRRRHDLAGAAERGEMSAREFRARCKTLSAEDLSTVQHVAERVEVAAELWGVEGQDADDEVSMDLWRNEYGPVLEECAQLEVLAARAAARGVAVSVGELMSVTRSRVAASVTGATGRPGAVEEVLTVLDDLSDTLHDAALEIVEQTVRSSHSGTTLARLLAQVPEAANPYDRYEGVMVDLPGFGAEDATSDGRTLYDDTCAVRVTATQGLPREYLGLLPRRHARVVHAEDPTAEPWGPHSSIHRLVAVLDALPQPVTG</sequence>
<organism evidence="2 3">
    <name type="scientific">Actinomyces howellii</name>
    <dbReference type="NCBI Taxonomy" id="52771"/>
    <lineage>
        <taxon>Bacteria</taxon>
        <taxon>Bacillati</taxon>
        <taxon>Actinomycetota</taxon>
        <taxon>Actinomycetes</taxon>
        <taxon>Actinomycetales</taxon>
        <taxon>Actinomycetaceae</taxon>
        <taxon>Actinomyces</taxon>
    </lineage>
</organism>
<feature type="transmembrane region" description="Helical" evidence="1">
    <location>
        <begin position="55"/>
        <end position="71"/>
    </location>
</feature>
<evidence type="ECO:0000256" key="1">
    <source>
        <dbReference type="SAM" id="Phobius"/>
    </source>
</evidence>
<protein>
    <recommendedName>
        <fullName evidence="4">DUF5129 domain-containing protein</fullName>
    </recommendedName>
</protein>
<keyword evidence="3" id="KW-1185">Reference proteome</keyword>